<dbReference type="EMBL" id="WHJH01000031">
    <property type="protein sequence ID" value="NHZ91600.1"/>
    <property type="molecule type" value="Genomic_DNA"/>
</dbReference>
<protein>
    <submittedName>
        <fullName evidence="3">CPBP family intramembrane metalloprotease</fullName>
    </submittedName>
</protein>
<keyword evidence="1" id="KW-0472">Membrane</keyword>
<organism evidence="3 4">
    <name type="scientific">Massilia mucilaginosa</name>
    <dbReference type="NCBI Taxonomy" id="2609282"/>
    <lineage>
        <taxon>Bacteria</taxon>
        <taxon>Pseudomonadati</taxon>
        <taxon>Pseudomonadota</taxon>
        <taxon>Betaproteobacteria</taxon>
        <taxon>Burkholderiales</taxon>
        <taxon>Oxalobacteraceae</taxon>
        <taxon>Telluria group</taxon>
        <taxon>Massilia</taxon>
    </lineage>
</organism>
<keyword evidence="3" id="KW-0482">Metalloprotease</keyword>
<dbReference type="Proteomes" id="UP000609726">
    <property type="component" value="Unassembled WGS sequence"/>
</dbReference>
<evidence type="ECO:0000259" key="2">
    <source>
        <dbReference type="Pfam" id="PF02517"/>
    </source>
</evidence>
<keyword evidence="4" id="KW-1185">Reference proteome</keyword>
<feature type="transmembrane region" description="Helical" evidence="1">
    <location>
        <begin position="92"/>
        <end position="116"/>
    </location>
</feature>
<feature type="transmembrane region" description="Helical" evidence="1">
    <location>
        <begin position="193"/>
        <end position="216"/>
    </location>
</feature>
<keyword evidence="3" id="KW-0378">Hydrolase</keyword>
<keyword evidence="3" id="KW-0645">Protease</keyword>
<dbReference type="Pfam" id="PF02517">
    <property type="entry name" value="Rce1-like"/>
    <property type="match status" value="1"/>
</dbReference>
<proteinExistence type="predicted"/>
<feature type="transmembrane region" description="Helical" evidence="1">
    <location>
        <begin position="137"/>
        <end position="154"/>
    </location>
</feature>
<feature type="transmembrane region" description="Helical" evidence="1">
    <location>
        <begin position="247"/>
        <end position="270"/>
    </location>
</feature>
<evidence type="ECO:0000313" key="4">
    <source>
        <dbReference type="Proteomes" id="UP000609726"/>
    </source>
</evidence>
<dbReference type="InterPro" id="IPR052710">
    <property type="entry name" value="CAAX_protease"/>
</dbReference>
<keyword evidence="1" id="KW-1133">Transmembrane helix</keyword>
<gene>
    <name evidence="3" type="ORF">F2P45_21695</name>
</gene>
<accession>A0ABX0NXG3</accession>
<evidence type="ECO:0000313" key="3">
    <source>
        <dbReference type="EMBL" id="NHZ91600.1"/>
    </source>
</evidence>
<feature type="transmembrane region" description="Helical" evidence="1">
    <location>
        <begin position="59"/>
        <end position="80"/>
    </location>
</feature>
<dbReference type="PANTHER" id="PTHR36435:SF1">
    <property type="entry name" value="CAAX AMINO TERMINAL PROTEASE FAMILY PROTEIN"/>
    <property type="match status" value="1"/>
</dbReference>
<feature type="domain" description="CAAX prenyl protease 2/Lysostaphin resistance protein A-like" evidence="2">
    <location>
        <begin position="162"/>
        <end position="259"/>
    </location>
</feature>
<dbReference type="PANTHER" id="PTHR36435">
    <property type="entry name" value="SLR1288 PROTEIN"/>
    <property type="match status" value="1"/>
</dbReference>
<evidence type="ECO:0000256" key="1">
    <source>
        <dbReference type="SAM" id="Phobius"/>
    </source>
</evidence>
<feature type="transmembrane region" description="Helical" evidence="1">
    <location>
        <begin position="276"/>
        <end position="296"/>
    </location>
</feature>
<feature type="transmembrane region" description="Helical" evidence="1">
    <location>
        <begin position="222"/>
        <end position="240"/>
    </location>
</feature>
<feature type="transmembrane region" description="Helical" evidence="1">
    <location>
        <begin position="160"/>
        <end position="181"/>
    </location>
</feature>
<dbReference type="InterPro" id="IPR003675">
    <property type="entry name" value="Rce1/LyrA-like_dom"/>
</dbReference>
<name>A0ABX0NXG3_9BURK</name>
<keyword evidence="1" id="KW-0812">Transmembrane</keyword>
<comment type="caution">
    <text evidence="3">The sequence shown here is derived from an EMBL/GenBank/DDBJ whole genome shotgun (WGS) entry which is preliminary data.</text>
</comment>
<sequence length="315" mass="33450">MAPQPALNIFSPVTGDQEHGSFRPARPSGIMCAGVAWRHSPISLAGRKRMKHLHRLHRLHLTAPRALAALAVWLLLTLGGPWLQSGMGQQSLAAAAGGGIGVGWLLAAVFAAIVALTSRDRRAAGLFAPAPMRSARLVWLPLLYALLMLLVAWADGWPARGVLLVVACNTALVALSEELMFRAVLLQGFLDRFAIWPALFLSSAVFGAVHAVNGFASGDADAALVQSVSAFLQGLAYTAIRLRTRSIWPMVLVHGLWDFSLMSSMLSATSGGENSVLPYAALFAVLPMCLYGLYLMRAVRGHAMPGMAAPLSAPA</sequence>
<dbReference type="GO" id="GO:0008237">
    <property type="term" value="F:metallopeptidase activity"/>
    <property type="evidence" value="ECO:0007669"/>
    <property type="project" value="UniProtKB-KW"/>
</dbReference>
<reference evidence="3 4" key="1">
    <citation type="submission" date="2019-10" db="EMBL/GenBank/DDBJ databases">
        <title>Taxonomy of Antarctic Massilia spp.: description of Massilia rubra sp. nov., Massilia aquatica sp. nov., Massilia mucilaginosa sp. nov., Massilia frigida sp. nov. isolated from streams, lakes and regoliths.</title>
        <authorList>
            <person name="Holochova P."/>
            <person name="Sedlacek I."/>
            <person name="Kralova S."/>
            <person name="Maslanova I."/>
            <person name="Busse H.-J."/>
            <person name="Stankova E."/>
            <person name="Vrbovska V."/>
            <person name="Kovarovic V."/>
            <person name="Bartak M."/>
            <person name="Svec P."/>
            <person name="Pantucek R."/>
        </authorList>
    </citation>
    <scope>NUCLEOTIDE SEQUENCE [LARGE SCALE GENOMIC DNA]</scope>
    <source>
        <strain evidence="3 4">CCM 8733</strain>
    </source>
</reference>